<sequence>MGTLKRKWLCRGIKRTCVKRVVVLLVMLNALQLLVYLMHSWGGENAPSKFPPIVIQVSEKPWPHLPSFTSWAQKPNLYPVSCEAFFGNGFTQTFRVLESEPRLSTNLTRKSELLDRSSFRFNLKEALGAWTLSKSKQSQRDEGRLTGVADVHTTHTTLEATHIQPLRESLFRCFYSETLSTSICEGKNMVMNPKKIEMAKGGEPLESVMRRNEEEELSRFTSGALQTIVPETGERKPLFNKTLLQHLMPQGLIQEHLFEQIHTILVNKVTCAQIVTQPAVVVTRFEYANLFHTVTDWYSSSMDDGWQAMFSGLNFAKHLAGPRASDELGVSVVNGLFAHIPMEEQLQEVQESSIIVGAHGAGLAHLLFARPEKTAILELVTPGLKRPHFRAMSHWMGMEYHAIEMRSPEADCSEVTDHADNILSGLRKRHACNPLESHIESGEGMDKVHLSDMELK</sequence>
<protein>
    <recommendedName>
        <fullName evidence="4">Beta-(1,2)-xylosyltransferase</fullName>
    </recommendedName>
</protein>
<comment type="caution">
    <text evidence="2">The sequence shown here is derived from an EMBL/GenBank/DDBJ whole genome shotgun (WGS) entry which is preliminary data.</text>
</comment>
<dbReference type="EMBL" id="CAXAQS010000014">
    <property type="protein sequence ID" value="CAK9249621.1"/>
    <property type="molecule type" value="Genomic_DNA"/>
</dbReference>
<keyword evidence="1" id="KW-0812">Transmembrane</keyword>
<feature type="transmembrane region" description="Helical" evidence="1">
    <location>
        <begin position="21"/>
        <end position="41"/>
    </location>
</feature>
<proteinExistence type="predicted"/>
<keyword evidence="1" id="KW-1133">Transmembrane helix</keyword>
<gene>
    <name evidence="2" type="ORF">CSSPJE1EN1_LOCUS24999</name>
</gene>
<dbReference type="InterPro" id="IPR007657">
    <property type="entry name" value="Glycosyltransferase_61"/>
</dbReference>
<dbReference type="Proteomes" id="UP001497444">
    <property type="component" value="Unassembled WGS sequence"/>
</dbReference>
<evidence type="ECO:0000313" key="3">
    <source>
        <dbReference type="Proteomes" id="UP001497444"/>
    </source>
</evidence>
<dbReference type="PANTHER" id="PTHR48437">
    <property type="entry name" value="INITIATOR BINDING DOMAIN-CONTAINING PROTEIN"/>
    <property type="match status" value="1"/>
</dbReference>
<name>A0ABP0V5H5_9BRYO</name>
<keyword evidence="1" id="KW-0472">Membrane</keyword>
<evidence type="ECO:0000256" key="1">
    <source>
        <dbReference type="SAM" id="Phobius"/>
    </source>
</evidence>
<evidence type="ECO:0008006" key="4">
    <source>
        <dbReference type="Google" id="ProtNLM"/>
    </source>
</evidence>
<reference evidence="2" key="1">
    <citation type="submission" date="2024-02" db="EMBL/GenBank/DDBJ databases">
        <authorList>
            <consortium name="ELIXIR-Norway"/>
            <consortium name="Elixir Norway"/>
        </authorList>
    </citation>
    <scope>NUCLEOTIDE SEQUENCE</scope>
</reference>
<organism evidence="2 3">
    <name type="scientific">Sphagnum jensenii</name>
    <dbReference type="NCBI Taxonomy" id="128206"/>
    <lineage>
        <taxon>Eukaryota</taxon>
        <taxon>Viridiplantae</taxon>
        <taxon>Streptophyta</taxon>
        <taxon>Embryophyta</taxon>
        <taxon>Bryophyta</taxon>
        <taxon>Sphagnophytina</taxon>
        <taxon>Sphagnopsida</taxon>
        <taxon>Sphagnales</taxon>
        <taxon>Sphagnaceae</taxon>
        <taxon>Sphagnum</taxon>
    </lineage>
</organism>
<accession>A0ABP0V5H5</accession>
<evidence type="ECO:0000313" key="2">
    <source>
        <dbReference type="EMBL" id="CAK9249621.1"/>
    </source>
</evidence>
<dbReference type="PANTHER" id="PTHR48437:SF1">
    <property type="entry name" value="INITIATOR BINDING DOMAIN-CONTAINING PROTEIN"/>
    <property type="match status" value="1"/>
</dbReference>
<keyword evidence="3" id="KW-1185">Reference proteome</keyword>